<dbReference type="AlphaFoldDB" id="A0AAD4GDH0"/>
<dbReference type="SUPFAM" id="SSF56112">
    <property type="entry name" value="Protein kinase-like (PK-like)"/>
    <property type="match status" value="1"/>
</dbReference>
<keyword evidence="2" id="KW-0418">Kinase</keyword>
<dbReference type="GO" id="GO:0005524">
    <property type="term" value="F:ATP binding"/>
    <property type="evidence" value="ECO:0007669"/>
    <property type="project" value="InterPro"/>
</dbReference>
<dbReference type="InterPro" id="IPR008266">
    <property type="entry name" value="Tyr_kinase_AS"/>
</dbReference>
<comment type="caution">
    <text evidence="2">The sequence shown here is derived from an EMBL/GenBank/DDBJ whole genome shotgun (WGS) entry which is preliminary data.</text>
</comment>
<protein>
    <submittedName>
        <fullName evidence="2">Kinase-like domain-containing protein</fullName>
    </submittedName>
</protein>
<proteinExistence type="predicted"/>
<organism evidence="2 3">
    <name type="scientific">Boletus edulis BED1</name>
    <dbReference type="NCBI Taxonomy" id="1328754"/>
    <lineage>
        <taxon>Eukaryota</taxon>
        <taxon>Fungi</taxon>
        <taxon>Dikarya</taxon>
        <taxon>Basidiomycota</taxon>
        <taxon>Agaricomycotina</taxon>
        <taxon>Agaricomycetes</taxon>
        <taxon>Agaricomycetidae</taxon>
        <taxon>Boletales</taxon>
        <taxon>Boletineae</taxon>
        <taxon>Boletaceae</taxon>
        <taxon>Boletoideae</taxon>
        <taxon>Boletus</taxon>
    </lineage>
</organism>
<dbReference type="Gene3D" id="1.10.510.10">
    <property type="entry name" value="Transferase(Phosphotransferase) domain 1"/>
    <property type="match status" value="1"/>
</dbReference>
<feature type="domain" description="Protein kinase" evidence="1">
    <location>
        <begin position="1"/>
        <end position="232"/>
    </location>
</feature>
<keyword evidence="2" id="KW-0808">Transferase</keyword>
<gene>
    <name evidence="2" type="ORF">L210DRAFT_3646713</name>
</gene>
<evidence type="ECO:0000313" key="3">
    <source>
        <dbReference type="Proteomes" id="UP001194468"/>
    </source>
</evidence>
<dbReference type="GO" id="GO:0004674">
    <property type="term" value="F:protein serine/threonine kinase activity"/>
    <property type="evidence" value="ECO:0007669"/>
    <property type="project" value="TreeGrafter"/>
</dbReference>
<reference evidence="2" key="1">
    <citation type="submission" date="2019-10" db="EMBL/GenBank/DDBJ databases">
        <authorList>
            <consortium name="DOE Joint Genome Institute"/>
            <person name="Kuo A."/>
            <person name="Miyauchi S."/>
            <person name="Kiss E."/>
            <person name="Drula E."/>
            <person name="Kohler A."/>
            <person name="Sanchez-Garcia M."/>
            <person name="Andreopoulos B."/>
            <person name="Barry K.W."/>
            <person name="Bonito G."/>
            <person name="Buee M."/>
            <person name="Carver A."/>
            <person name="Chen C."/>
            <person name="Cichocki N."/>
            <person name="Clum A."/>
            <person name="Culley D."/>
            <person name="Crous P.W."/>
            <person name="Fauchery L."/>
            <person name="Girlanda M."/>
            <person name="Hayes R."/>
            <person name="Keri Z."/>
            <person name="LaButti K."/>
            <person name="Lipzen A."/>
            <person name="Lombard V."/>
            <person name="Magnuson J."/>
            <person name="Maillard F."/>
            <person name="Morin E."/>
            <person name="Murat C."/>
            <person name="Nolan M."/>
            <person name="Ohm R."/>
            <person name="Pangilinan J."/>
            <person name="Pereira M."/>
            <person name="Perotto S."/>
            <person name="Peter M."/>
            <person name="Riley R."/>
            <person name="Sitrit Y."/>
            <person name="Stielow B."/>
            <person name="Szollosi G."/>
            <person name="Zifcakova L."/>
            <person name="Stursova M."/>
            <person name="Spatafora J.W."/>
            <person name="Tedersoo L."/>
            <person name="Vaario L.-M."/>
            <person name="Yamada A."/>
            <person name="Yan M."/>
            <person name="Wang P."/>
            <person name="Xu J."/>
            <person name="Bruns T."/>
            <person name="Baldrian P."/>
            <person name="Vilgalys R."/>
            <person name="Henrissat B."/>
            <person name="Grigoriev I.V."/>
            <person name="Hibbett D."/>
            <person name="Nagy L.G."/>
            <person name="Martin F.M."/>
        </authorList>
    </citation>
    <scope>NUCLEOTIDE SEQUENCE</scope>
    <source>
        <strain evidence="2">BED1</strain>
    </source>
</reference>
<dbReference type="EMBL" id="WHUW01000016">
    <property type="protein sequence ID" value="KAF8438442.1"/>
    <property type="molecule type" value="Genomic_DNA"/>
</dbReference>
<accession>A0AAD4GDH0</accession>
<name>A0AAD4GDH0_BOLED</name>
<dbReference type="InterPro" id="IPR001245">
    <property type="entry name" value="Ser-Thr/Tyr_kinase_cat_dom"/>
</dbReference>
<reference evidence="2" key="2">
    <citation type="journal article" date="2020" name="Nat. Commun.">
        <title>Large-scale genome sequencing of mycorrhizal fungi provides insights into the early evolution of symbiotic traits.</title>
        <authorList>
            <person name="Miyauchi S."/>
            <person name="Kiss E."/>
            <person name="Kuo A."/>
            <person name="Drula E."/>
            <person name="Kohler A."/>
            <person name="Sanchez-Garcia M."/>
            <person name="Morin E."/>
            <person name="Andreopoulos B."/>
            <person name="Barry K.W."/>
            <person name="Bonito G."/>
            <person name="Buee M."/>
            <person name="Carver A."/>
            <person name="Chen C."/>
            <person name="Cichocki N."/>
            <person name="Clum A."/>
            <person name="Culley D."/>
            <person name="Crous P.W."/>
            <person name="Fauchery L."/>
            <person name="Girlanda M."/>
            <person name="Hayes R.D."/>
            <person name="Keri Z."/>
            <person name="LaButti K."/>
            <person name="Lipzen A."/>
            <person name="Lombard V."/>
            <person name="Magnuson J."/>
            <person name="Maillard F."/>
            <person name="Murat C."/>
            <person name="Nolan M."/>
            <person name="Ohm R.A."/>
            <person name="Pangilinan J."/>
            <person name="Pereira M.F."/>
            <person name="Perotto S."/>
            <person name="Peter M."/>
            <person name="Pfister S."/>
            <person name="Riley R."/>
            <person name="Sitrit Y."/>
            <person name="Stielow J.B."/>
            <person name="Szollosi G."/>
            <person name="Zifcakova L."/>
            <person name="Stursova M."/>
            <person name="Spatafora J.W."/>
            <person name="Tedersoo L."/>
            <person name="Vaario L.M."/>
            <person name="Yamada A."/>
            <person name="Yan M."/>
            <person name="Wang P."/>
            <person name="Xu J."/>
            <person name="Bruns T."/>
            <person name="Baldrian P."/>
            <person name="Vilgalys R."/>
            <person name="Dunand C."/>
            <person name="Henrissat B."/>
            <person name="Grigoriev I.V."/>
            <person name="Hibbett D."/>
            <person name="Nagy L.G."/>
            <person name="Martin F.M."/>
        </authorList>
    </citation>
    <scope>NUCLEOTIDE SEQUENCE</scope>
    <source>
        <strain evidence="2">BED1</strain>
    </source>
</reference>
<dbReference type="PRINTS" id="PR00109">
    <property type="entry name" value="TYRKINASE"/>
</dbReference>
<dbReference type="Pfam" id="PF07714">
    <property type="entry name" value="PK_Tyr_Ser-Thr"/>
    <property type="match status" value="1"/>
</dbReference>
<evidence type="ECO:0000313" key="2">
    <source>
        <dbReference type="EMBL" id="KAF8438442.1"/>
    </source>
</evidence>
<dbReference type="PROSITE" id="PS50011">
    <property type="entry name" value="PROTEIN_KINASE_DOM"/>
    <property type="match status" value="1"/>
</dbReference>
<dbReference type="PANTHER" id="PTHR44329">
    <property type="entry name" value="SERINE/THREONINE-PROTEIN KINASE TNNI3K-RELATED"/>
    <property type="match status" value="1"/>
</dbReference>
<dbReference type="Proteomes" id="UP001194468">
    <property type="component" value="Unassembled WGS sequence"/>
</dbReference>
<dbReference type="InterPro" id="IPR000719">
    <property type="entry name" value="Prot_kinase_dom"/>
</dbReference>
<dbReference type="PROSITE" id="PS00109">
    <property type="entry name" value="PROTEIN_KINASE_TYR"/>
    <property type="match status" value="1"/>
</dbReference>
<sequence>MDIIRARKMFERESRTWKRLNHRNILPLIGLTYEFGPIPSIITPWMSEGTLTGFVHRNHNQFTAERRLTILHEVASGLRYLHHSGVIHGDLTGSNILVDHHGRIYISDFGLSFMFLEANESIPSIICAHRWAAIELFIHPDLENSKPIPTTYCDIYSFGCVVWQVLSGRIPFSHISKSTHVIILKYGGKDPLDERPSSLPVRYWNFLQSTWSKEPERRPSSDQVLTFIEEELGR</sequence>
<evidence type="ECO:0000259" key="1">
    <source>
        <dbReference type="PROSITE" id="PS50011"/>
    </source>
</evidence>
<keyword evidence="3" id="KW-1185">Reference proteome</keyword>
<dbReference type="InterPro" id="IPR011009">
    <property type="entry name" value="Kinase-like_dom_sf"/>
</dbReference>
<dbReference type="InterPro" id="IPR051681">
    <property type="entry name" value="Ser/Thr_Kinases-Pseudokinases"/>
</dbReference>
<dbReference type="PIRSF" id="PIRSF000654">
    <property type="entry name" value="Integrin-linked_kinase"/>
    <property type="match status" value="1"/>
</dbReference>